<protein>
    <submittedName>
        <fullName evidence="1">Uncharacterized protein</fullName>
    </submittedName>
</protein>
<sequence>MAYVPLLKGLSKTLIYEIEPLEGCNGICSPAKRIFGRLLISIKCNSATTNPTEFHDWGGYGNWE</sequence>
<dbReference type="AlphaFoldDB" id="A0A822XI28"/>
<proteinExistence type="predicted"/>
<evidence type="ECO:0000313" key="1">
    <source>
        <dbReference type="EMBL" id="DAD20030.1"/>
    </source>
</evidence>
<accession>A0A822XI28</accession>
<keyword evidence="2" id="KW-1185">Reference proteome</keyword>
<gene>
    <name evidence="1" type="ORF">HUJ06_021493</name>
</gene>
<reference evidence="1 2" key="1">
    <citation type="journal article" date="2020" name="Mol. Biol. Evol.">
        <title>Distinct Expression and Methylation Patterns for Genes with Different Fates following a Single Whole-Genome Duplication in Flowering Plants.</title>
        <authorList>
            <person name="Shi T."/>
            <person name="Rahmani R.S."/>
            <person name="Gugger P.F."/>
            <person name="Wang M."/>
            <person name="Li H."/>
            <person name="Zhang Y."/>
            <person name="Li Z."/>
            <person name="Wang Q."/>
            <person name="Van de Peer Y."/>
            <person name="Marchal K."/>
            <person name="Chen J."/>
        </authorList>
    </citation>
    <scope>NUCLEOTIDE SEQUENCE [LARGE SCALE GENOMIC DNA]</scope>
    <source>
        <tissue evidence="1">Leaf</tissue>
    </source>
</reference>
<evidence type="ECO:0000313" key="2">
    <source>
        <dbReference type="Proteomes" id="UP000607653"/>
    </source>
</evidence>
<organism evidence="1 2">
    <name type="scientific">Nelumbo nucifera</name>
    <name type="common">Sacred lotus</name>
    <dbReference type="NCBI Taxonomy" id="4432"/>
    <lineage>
        <taxon>Eukaryota</taxon>
        <taxon>Viridiplantae</taxon>
        <taxon>Streptophyta</taxon>
        <taxon>Embryophyta</taxon>
        <taxon>Tracheophyta</taxon>
        <taxon>Spermatophyta</taxon>
        <taxon>Magnoliopsida</taxon>
        <taxon>Proteales</taxon>
        <taxon>Nelumbonaceae</taxon>
        <taxon>Nelumbo</taxon>
    </lineage>
</organism>
<dbReference type="Proteomes" id="UP000607653">
    <property type="component" value="Unassembled WGS sequence"/>
</dbReference>
<dbReference type="EMBL" id="DUZY01000001">
    <property type="protein sequence ID" value="DAD20030.1"/>
    <property type="molecule type" value="Genomic_DNA"/>
</dbReference>
<name>A0A822XI28_NELNU</name>
<comment type="caution">
    <text evidence="1">The sequence shown here is derived from an EMBL/GenBank/DDBJ whole genome shotgun (WGS) entry which is preliminary data.</text>
</comment>